<gene>
    <name evidence="5" type="ORF">J2S17_001832</name>
</gene>
<dbReference type="Gene3D" id="3.40.50.300">
    <property type="entry name" value="P-loop containing nucleotide triphosphate hydrolases"/>
    <property type="match status" value="1"/>
</dbReference>
<dbReference type="Pfam" id="PF17866">
    <property type="entry name" value="AAA_lid_6"/>
    <property type="match status" value="1"/>
</dbReference>
<proteinExistence type="inferred from homology"/>
<dbReference type="InterPro" id="IPR003593">
    <property type="entry name" value="AAA+_ATPase"/>
</dbReference>
<evidence type="ECO:0000256" key="3">
    <source>
        <dbReference type="ARBA" id="ARBA00022840"/>
    </source>
</evidence>
<dbReference type="InterPro" id="IPR041627">
    <property type="entry name" value="AAA_lid_6"/>
</dbReference>
<accession>A0ABU0AIQ9</accession>
<evidence type="ECO:0000259" key="4">
    <source>
        <dbReference type="SMART" id="SM00382"/>
    </source>
</evidence>
<protein>
    <submittedName>
        <fullName evidence="5">Stage V sporulation protein K</fullName>
    </submittedName>
</protein>
<keyword evidence="3" id="KW-0067">ATP-binding</keyword>
<dbReference type="SUPFAM" id="SSF52540">
    <property type="entry name" value="P-loop containing nucleoside triphosphate hydrolases"/>
    <property type="match status" value="1"/>
</dbReference>
<dbReference type="InterPro" id="IPR050773">
    <property type="entry name" value="CbxX/CfxQ_RuBisCO_ESX"/>
</dbReference>
<dbReference type="RefSeq" id="WP_307473953.1">
    <property type="nucleotide sequence ID" value="NZ_JAUSUB010000006.1"/>
</dbReference>
<evidence type="ECO:0000256" key="2">
    <source>
        <dbReference type="ARBA" id="ARBA00022741"/>
    </source>
</evidence>
<dbReference type="SMART" id="SM00382">
    <property type="entry name" value="AAA"/>
    <property type="match status" value="1"/>
</dbReference>
<evidence type="ECO:0000313" key="5">
    <source>
        <dbReference type="EMBL" id="MDQ0269960.1"/>
    </source>
</evidence>
<comment type="caution">
    <text evidence="5">The sequence shown here is derived from an EMBL/GenBank/DDBJ whole genome shotgun (WGS) entry which is preliminary data.</text>
</comment>
<dbReference type="InterPro" id="IPR000641">
    <property type="entry name" value="CbxX/CfxQ"/>
</dbReference>
<dbReference type="PANTHER" id="PTHR43392:SF2">
    <property type="entry name" value="AAA-TYPE ATPASE FAMILY PROTEIN _ ANKYRIN REPEAT FAMILY PROTEIN"/>
    <property type="match status" value="1"/>
</dbReference>
<dbReference type="InterPro" id="IPR027417">
    <property type="entry name" value="P-loop_NTPase"/>
</dbReference>
<dbReference type="Gene3D" id="1.10.8.60">
    <property type="match status" value="1"/>
</dbReference>
<organism evidence="5 6">
    <name type="scientific">Cytobacillus purgationiresistens</name>
    <dbReference type="NCBI Taxonomy" id="863449"/>
    <lineage>
        <taxon>Bacteria</taxon>
        <taxon>Bacillati</taxon>
        <taxon>Bacillota</taxon>
        <taxon>Bacilli</taxon>
        <taxon>Bacillales</taxon>
        <taxon>Bacillaceae</taxon>
        <taxon>Cytobacillus</taxon>
    </lineage>
</organism>
<dbReference type="InterPro" id="IPR003959">
    <property type="entry name" value="ATPase_AAA_core"/>
</dbReference>
<dbReference type="PRINTS" id="PR00819">
    <property type="entry name" value="CBXCFQXSUPER"/>
</dbReference>
<keyword evidence="6" id="KW-1185">Reference proteome</keyword>
<feature type="domain" description="AAA+ ATPase" evidence="4">
    <location>
        <begin position="44"/>
        <end position="190"/>
    </location>
</feature>
<dbReference type="PANTHER" id="PTHR43392">
    <property type="entry name" value="AAA-TYPE ATPASE FAMILY PROTEIN / ANKYRIN REPEAT FAMILY PROTEIN"/>
    <property type="match status" value="1"/>
</dbReference>
<evidence type="ECO:0000313" key="6">
    <source>
        <dbReference type="Proteomes" id="UP001238088"/>
    </source>
</evidence>
<dbReference type="Pfam" id="PF00004">
    <property type="entry name" value="AAA"/>
    <property type="match status" value="1"/>
</dbReference>
<sequence length="308" mass="34423">MIKALKELGSLTGMQEIKKQAEQIIQLHRISKLRKNHGLKNQSQSLHMVFTGNPGTGKTTAARLVGKAFAAAGILKIPKGSDEIPFVEIHHADVTSKYVGDAEKTIVEKFKQARGGVVFIDEAYAFTPSKDSEKGSGEKVVAAMVQMLEDMRDEVLVIAAGYSQEMDHFLDSNPGLRSRFSSSVHFPDYSVPDMIQIAQSMLIDRDYYPNNQYLGVLSNRLWTDKDKKGFGNGRTVRNIIEESIRLHSVRVSQIPSPSKNDLTVLTNLDIKLPHQEVLSEKDMLYKALNQIQGRLLDLELKELITKNS</sequence>
<dbReference type="EMBL" id="JAUSUB010000006">
    <property type="protein sequence ID" value="MDQ0269960.1"/>
    <property type="molecule type" value="Genomic_DNA"/>
</dbReference>
<keyword evidence="2" id="KW-0547">Nucleotide-binding</keyword>
<comment type="similarity">
    <text evidence="1">Belongs to the CbxX/CfxQ family.</text>
</comment>
<dbReference type="Proteomes" id="UP001238088">
    <property type="component" value="Unassembled WGS sequence"/>
</dbReference>
<name>A0ABU0AIQ9_9BACI</name>
<reference evidence="5 6" key="1">
    <citation type="submission" date="2023-07" db="EMBL/GenBank/DDBJ databases">
        <title>Genomic Encyclopedia of Type Strains, Phase IV (KMG-IV): sequencing the most valuable type-strain genomes for metagenomic binning, comparative biology and taxonomic classification.</title>
        <authorList>
            <person name="Goeker M."/>
        </authorList>
    </citation>
    <scope>NUCLEOTIDE SEQUENCE [LARGE SCALE GENOMIC DNA]</scope>
    <source>
        <strain evidence="5 6">DSM 23494</strain>
    </source>
</reference>
<dbReference type="CDD" id="cd19481">
    <property type="entry name" value="RecA-like_protease"/>
    <property type="match status" value="1"/>
</dbReference>
<evidence type="ECO:0000256" key="1">
    <source>
        <dbReference type="ARBA" id="ARBA00010378"/>
    </source>
</evidence>